<evidence type="ECO:0000313" key="2">
    <source>
        <dbReference type="EMBL" id="KAJ4477848.1"/>
    </source>
</evidence>
<comment type="caution">
    <text evidence="2">The sequence shown here is derived from an EMBL/GenBank/DDBJ whole genome shotgun (WGS) entry which is preliminary data.</text>
</comment>
<sequence>MKRLRTYIQNGSGKCDQTSEEGSQNKGTMQRRHPPTAAQNEAFKFPSTQASRSSNDLQYGRNPIEPNTRPTRYLAATSSKTIPNQRSLHVSNNVDPIVTPKSPTISRNNVASSPKASDSVRTANGRIRKPAPVYSSGSLNPGGSVINSSPRPAHTTPVASSTSGVSTISDALDISPGASLLPSAPLRHSRSKSVRILVPDDAVFGTFSRSISSPDSRRASGRLGFGSSFANSRQLSGSSTPLPSPLEAVLEYADDSAVGLGPDQGREHNFEQTENLLSSSFSDSESEDADDGKDGGGGDGTDTDDDLDENLRTSFTETQSVRDIMHNDCNTNGLDMPHNLPASGVGVAPISSHSHSVSWVSNVSNTRESWAPSDHRSRNYSPPTQSFVDPRINPQNEEDMYTTDQIASSGGGGNHLYIQDSTSGSPSGTLGELTPETRPRTPESHHHSHPIYQPSTHIRTSSSTSRNISSRLCHNYTPLLPGMSSVIALERTEYLIILESFLEGPSELKHRHSSPGNVRVRIVGGRSRWRERLHPGAYAVMFIEDQECLVNIVKELGVEDHHRTETIPRTDPAKPPSPASDTSDSDVASNHNANPHYMSWRPGMHITVTLAGVPFLVVQVKRLSLLKNTKDAVAGETTPAAEYNYPMAQIAGISEQWWALPENGSHVVLILGTEKRRREYLVRVIRRLTTTSLALVVPTSLNDGTQAERASESPGSDSTFKVMFKNNNHTHVLSEDSQEPQSHSLGQLPPSSSFSSPSFPSSLSPQLPMLPPSAATSSMSDVLVLAKGYRYLTGSTNGSGSLRFELLLEDRTNDLYTSYMLPSADIADGRRQSLTWFVSGGQSRHDASWVFKKDGKTLRNTDGRSSQGSRSVGRGAGAADLPHHFLFEKQAPNDAWVFKPALEGQIVSSHLPFQSPPEVKTPPNLDELLASEGSTFRKKMSPAVFVSRLVLRKDRDMVVFYLSPASKEQVRELSRRIRKKREEAQLESQKTGERRCDIPGTEGTNTDEVALENMMIVKAEENHPRPAEQQVPEITETTIANDQPQQEAALRVLHYGRQGELIFVPWDSTRLRTTSSLVESEVSIPQLSSALEGSPPRIPSSEYFVYGKVDSQSDVKLRQYIFYPIDHDDIKKDSTSLPDRSSLLRKFTFKTHQEDDAWIFVSIDGHGHMNGPSSMVPPHETTRTQSVAGVLFRASIDGAGKITLHQMPIKSSLTRPTLHRSNSASPQVSSVLHSARDSIGSVQSESNILTKRKHRRRPLSEQLSGTGLKLSTLGHNIRGSLKSLITESRPTSAVHSKSDLRSKKNLSAAL</sequence>
<reference evidence="2" key="2">
    <citation type="journal article" date="2023" name="Proc. Natl. Acad. Sci. U.S.A.">
        <title>A global phylogenomic analysis of the shiitake genus Lentinula.</title>
        <authorList>
            <person name="Sierra-Patev S."/>
            <person name="Min B."/>
            <person name="Naranjo-Ortiz M."/>
            <person name="Looney B."/>
            <person name="Konkel Z."/>
            <person name="Slot J.C."/>
            <person name="Sakamoto Y."/>
            <person name="Steenwyk J.L."/>
            <person name="Rokas A."/>
            <person name="Carro J."/>
            <person name="Camarero S."/>
            <person name="Ferreira P."/>
            <person name="Molpeceres G."/>
            <person name="Ruiz-Duenas F.J."/>
            <person name="Serrano A."/>
            <person name="Henrissat B."/>
            <person name="Drula E."/>
            <person name="Hughes K.W."/>
            <person name="Mata J.L."/>
            <person name="Ishikawa N.K."/>
            <person name="Vargas-Isla R."/>
            <person name="Ushijima S."/>
            <person name="Smith C.A."/>
            <person name="Donoghue J."/>
            <person name="Ahrendt S."/>
            <person name="Andreopoulos W."/>
            <person name="He G."/>
            <person name="LaButti K."/>
            <person name="Lipzen A."/>
            <person name="Ng V."/>
            <person name="Riley R."/>
            <person name="Sandor L."/>
            <person name="Barry K."/>
            <person name="Martinez A.T."/>
            <person name="Xiao Y."/>
            <person name="Gibbons J.G."/>
            <person name="Terashima K."/>
            <person name="Grigoriev I.V."/>
            <person name="Hibbett D."/>
        </authorList>
    </citation>
    <scope>NUCLEOTIDE SEQUENCE</scope>
    <source>
        <strain evidence="2">Sp2 HRB7682 ss15</strain>
    </source>
</reference>
<feature type="compositionally biased region" description="Basic and acidic residues" evidence="1">
    <location>
        <begin position="982"/>
        <end position="997"/>
    </location>
</feature>
<feature type="region of interest" description="Disordered" evidence="1">
    <location>
        <begin position="982"/>
        <end position="1005"/>
    </location>
</feature>
<feature type="compositionally biased region" description="Polar residues" evidence="1">
    <location>
        <begin position="1214"/>
        <end position="1232"/>
    </location>
</feature>
<feature type="compositionally biased region" description="Polar residues" evidence="1">
    <location>
        <begin position="7"/>
        <end position="28"/>
    </location>
</feature>
<dbReference type="Proteomes" id="UP001150238">
    <property type="component" value="Unassembled WGS sequence"/>
</dbReference>
<dbReference type="EMBL" id="JANVFS010000018">
    <property type="protein sequence ID" value="KAJ4477848.1"/>
    <property type="molecule type" value="Genomic_DNA"/>
</dbReference>
<protein>
    <submittedName>
        <fullName evidence="2">Uncharacterized protein</fullName>
    </submittedName>
</protein>
<feature type="compositionally biased region" description="Basic and acidic residues" evidence="1">
    <location>
        <begin position="435"/>
        <end position="445"/>
    </location>
</feature>
<feature type="compositionally biased region" description="Polar residues" evidence="1">
    <location>
        <begin position="135"/>
        <end position="150"/>
    </location>
</feature>
<name>A0A9W9DMJ9_9AGAR</name>
<feature type="region of interest" description="Disordered" evidence="1">
    <location>
        <begin position="1214"/>
        <end position="1267"/>
    </location>
</feature>
<evidence type="ECO:0000256" key="1">
    <source>
        <dbReference type="SAM" id="MobiDB-lite"/>
    </source>
</evidence>
<proteinExistence type="predicted"/>
<reference evidence="2" key="1">
    <citation type="submission" date="2022-08" db="EMBL/GenBank/DDBJ databases">
        <authorList>
            <consortium name="DOE Joint Genome Institute"/>
            <person name="Min B."/>
            <person name="Riley R."/>
            <person name="Sierra-Patev S."/>
            <person name="Naranjo-Ortiz M."/>
            <person name="Looney B."/>
            <person name="Konkel Z."/>
            <person name="Slot J.C."/>
            <person name="Sakamoto Y."/>
            <person name="Steenwyk J.L."/>
            <person name="Rokas A."/>
            <person name="Carro J."/>
            <person name="Camarero S."/>
            <person name="Ferreira P."/>
            <person name="Molpeceres G."/>
            <person name="Ruiz-Duenas F.J."/>
            <person name="Serrano A."/>
            <person name="Henrissat B."/>
            <person name="Drula E."/>
            <person name="Hughes K.W."/>
            <person name="Mata J.L."/>
            <person name="Ishikawa N.K."/>
            <person name="Vargas-Isla R."/>
            <person name="Ushijima S."/>
            <person name="Smith C.A."/>
            <person name="Ahrendt S."/>
            <person name="Andreopoulos W."/>
            <person name="He G."/>
            <person name="Labutti K."/>
            <person name="Lipzen A."/>
            <person name="Ng V."/>
            <person name="Sandor L."/>
            <person name="Barry K."/>
            <person name="Martinez A.T."/>
            <person name="Xiao Y."/>
            <person name="Gibbons J.G."/>
            <person name="Terashima K."/>
            <person name="Hibbett D.S."/>
            <person name="Grigoriev I.V."/>
        </authorList>
    </citation>
    <scope>NUCLEOTIDE SEQUENCE</scope>
    <source>
        <strain evidence="2">Sp2 HRB7682 ss15</strain>
    </source>
</reference>
<feature type="region of interest" description="Disordered" evidence="1">
    <location>
        <begin position="276"/>
        <end position="309"/>
    </location>
</feature>
<organism evidence="2 3">
    <name type="scientific">Lentinula lateritia</name>
    <dbReference type="NCBI Taxonomy" id="40482"/>
    <lineage>
        <taxon>Eukaryota</taxon>
        <taxon>Fungi</taxon>
        <taxon>Dikarya</taxon>
        <taxon>Basidiomycota</taxon>
        <taxon>Agaricomycotina</taxon>
        <taxon>Agaricomycetes</taxon>
        <taxon>Agaricomycetidae</taxon>
        <taxon>Agaricales</taxon>
        <taxon>Marasmiineae</taxon>
        <taxon>Omphalotaceae</taxon>
        <taxon>Lentinula</taxon>
    </lineage>
</organism>
<feature type="compositionally biased region" description="Polar residues" evidence="1">
    <location>
        <begin position="46"/>
        <end position="57"/>
    </location>
</feature>
<feature type="compositionally biased region" description="Polar residues" evidence="1">
    <location>
        <begin position="101"/>
        <end position="122"/>
    </location>
</feature>
<feature type="region of interest" description="Disordered" evidence="1">
    <location>
        <begin position="562"/>
        <end position="594"/>
    </location>
</feature>
<feature type="compositionally biased region" description="Low complexity" evidence="1">
    <location>
        <begin position="455"/>
        <end position="466"/>
    </location>
</feature>
<evidence type="ECO:0000313" key="3">
    <source>
        <dbReference type="Proteomes" id="UP001150238"/>
    </source>
</evidence>
<feature type="region of interest" description="Disordered" evidence="1">
    <location>
        <begin position="367"/>
        <end position="466"/>
    </location>
</feature>
<feature type="region of interest" description="Disordered" evidence="1">
    <location>
        <begin position="1"/>
        <end position="164"/>
    </location>
</feature>
<feature type="compositionally biased region" description="Low complexity" evidence="1">
    <location>
        <begin position="744"/>
        <end position="767"/>
    </location>
</feature>
<feature type="region of interest" description="Disordered" evidence="1">
    <location>
        <begin position="1287"/>
        <end position="1310"/>
    </location>
</feature>
<accession>A0A9W9DMJ9</accession>
<feature type="compositionally biased region" description="Polar residues" evidence="1">
    <location>
        <begin position="1240"/>
        <end position="1249"/>
    </location>
</feature>
<feature type="region of interest" description="Disordered" evidence="1">
    <location>
        <begin position="732"/>
        <end position="774"/>
    </location>
</feature>
<feature type="compositionally biased region" description="Basic and acidic residues" evidence="1">
    <location>
        <begin position="562"/>
        <end position="572"/>
    </location>
</feature>
<feature type="compositionally biased region" description="Polar residues" evidence="1">
    <location>
        <begin position="419"/>
        <end position="428"/>
    </location>
</feature>
<feature type="compositionally biased region" description="Polar residues" evidence="1">
    <location>
        <begin position="76"/>
        <end position="94"/>
    </location>
</feature>
<gene>
    <name evidence="2" type="ORF">C8J55DRAFT_606577</name>
</gene>